<keyword evidence="7" id="KW-0175">Coiled coil</keyword>
<sequence length="66" mass="7685">MSEKIDEIESFEDKVKKLESLLEKLKDENLSLEKSVEIYKEALSLLKQTSKILDKVKLEITEISDE</sequence>
<evidence type="ECO:0000313" key="9">
    <source>
        <dbReference type="Proteomes" id="UP000063971"/>
    </source>
</evidence>
<organism evidence="8 9">
    <name type="scientific">Campylobacter ureolyticus RIGS 9880</name>
    <dbReference type="NCBI Taxonomy" id="1032069"/>
    <lineage>
        <taxon>Bacteria</taxon>
        <taxon>Pseudomonadati</taxon>
        <taxon>Campylobacterota</taxon>
        <taxon>Epsilonproteobacteria</taxon>
        <taxon>Campylobacterales</taxon>
        <taxon>Campylobacteraceae</taxon>
        <taxon>Campylobacter</taxon>
    </lineage>
</organism>
<accession>A0AAU8TY97</accession>
<evidence type="ECO:0000256" key="7">
    <source>
        <dbReference type="SAM" id="Coils"/>
    </source>
</evidence>
<dbReference type="KEGG" id="cure:CUREO_0303"/>
<keyword evidence="2" id="KW-0963">Cytoplasm</keyword>
<dbReference type="GO" id="GO:0009318">
    <property type="term" value="C:exodeoxyribonuclease VII complex"/>
    <property type="evidence" value="ECO:0007669"/>
    <property type="project" value="UniProtKB-UniRule"/>
</dbReference>
<dbReference type="GO" id="GO:0006308">
    <property type="term" value="P:DNA catabolic process"/>
    <property type="evidence" value="ECO:0007669"/>
    <property type="project" value="UniProtKB-UniRule"/>
</dbReference>
<dbReference type="Proteomes" id="UP000063971">
    <property type="component" value="Chromosome"/>
</dbReference>
<proteinExistence type="inferred from homology"/>
<comment type="similarity">
    <text evidence="1">Belongs to the XseB family.</text>
</comment>
<keyword evidence="4 8" id="KW-0378">Hydrolase</keyword>
<dbReference type="SUPFAM" id="SSF116842">
    <property type="entry name" value="XseB-like"/>
    <property type="match status" value="1"/>
</dbReference>
<evidence type="ECO:0000256" key="3">
    <source>
        <dbReference type="ARBA" id="ARBA00022722"/>
    </source>
</evidence>
<dbReference type="Gene3D" id="1.10.287.1040">
    <property type="entry name" value="Exonuclease VII, small subunit"/>
    <property type="match status" value="1"/>
</dbReference>
<protein>
    <recommendedName>
        <fullName evidence="6">Exodeoxyribonuclease VII small subunit</fullName>
        <ecNumber evidence="6">3.1.11.6</ecNumber>
    </recommendedName>
</protein>
<dbReference type="GO" id="GO:0008855">
    <property type="term" value="F:exodeoxyribonuclease VII activity"/>
    <property type="evidence" value="ECO:0007669"/>
    <property type="project" value="UniProtKB-UniRule"/>
</dbReference>
<evidence type="ECO:0000256" key="2">
    <source>
        <dbReference type="ARBA" id="ARBA00022490"/>
    </source>
</evidence>
<dbReference type="AlphaFoldDB" id="A0AAU8TY97"/>
<gene>
    <name evidence="8" type="primary">xseB</name>
    <name evidence="8" type="ORF">CUREO_0303</name>
</gene>
<keyword evidence="5" id="KW-0269">Exonuclease</keyword>
<dbReference type="InterPro" id="IPR003761">
    <property type="entry name" value="Exonuc_VII_S"/>
</dbReference>
<dbReference type="RefSeq" id="WP_050333695.1">
    <property type="nucleotide sequence ID" value="NZ_CP012195.1"/>
</dbReference>
<dbReference type="EMBL" id="CP012195">
    <property type="protein sequence ID" value="AKT90185.1"/>
    <property type="molecule type" value="Genomic_DNA"/>
</dbReference>
<dbReference type="NCBIfam" id="TIGR01280">
    <property type="entry name" value="xseB"/>
    <property type="match status" value="1"/>
</dbReference>
<evidence type="ECO:0000256" key="4">
    <source>
        <dbReference type="ARBA" id="ARBA00022801"/>
    </source>
</evidence>
<name>A0AAU8TY97_9BACT</name>
<keyword evidence="3" id="KW-0540">Nuclease</keyword>
<dbReference type="EC" id="3.1.11.6" evidence="6"/>
<dbReference type="Pfam" id="PF02609">
    <property type="entry name" value="Exonuc_VII_S"/>
    <property type="match status" value="1"/>
</dbReference>
<dbReference type="InterPro" id="IPR037004">
    <property type="entry name" value="Exonuc_VII_ssu_sf"/>
</dbReference>
<evidence type="ECO:0000256" key="1">
    <source>
        <dbReference type="ARBA" id="ARBA00009998"/>
    </source>
</evidence>
<evidence type="ECO:0000256" key="6">
    <source>
        <dbReference type="NCBIfam" id="TIGR01280"/>
    </source>
</evidence>
<feature type="coiled-coil region" evidence="7">
    <location>
        <begin position="1"/>
        <end position="42"/>
    </location>
</feature>
<reference evidence="8 9" key="1">
    <citation type="journal article" date="2015" name="Genome Announc.">
        <title>Complete Genome Sequence of the Campylobacter ureolyticus Clinical Isolate RIGS 9880.</title>
        <authorList>
            <person name="Miller W.G."/>
            <person name="Yee E."/>
            <person name="On S.L."/>
            <person name="Andersen L.P."/>
            <person name="Bono J.L."/>
        </authorList>
    </citation>
    <scope>NUCLEOTIDE SEQUENCE [LARGE SCALE GENOMIC DNA]</scope>
    <source>
        <strain evidence="8 9">RIGS 9880</strain>
    </source>
</reference>
<evidence type="ECO:0000313" key="8">
    <source>
        <dbReference type="EMBL" id="AKT90185.1"/>
    </source>
</evidence>
<evidence type="ECO:0000256" key="5">
    <source>
        <dbReference type="ARBA" id="ARBA00022839"/>
    </source>
</evidence>